<organism evidence="1 2">
    <name type="scientific">Funneliformis geosporum</name>
    <dbReference type="NCBI Taxonomy" id="1117311"/>
    <lineage>
        <taxon>Eukaryota</taxon>
        <taxon>Fungi</taxon>
        <taxon>Fungi incertae sedis</taxon>
        <taxon>Mucoromycota</taxon>
        <taxon>Glomeromycotina</taxon>
        <taxon>Glomeromycetes</taxon>
        <taxon>Glomerales</taxon>
        <taxon>Glomeraceae</taxon>
        <taxon>Funneliformis</taxon>
    </lineage>
</organism>
<dbReference type="EMBL" id="CAMKVN010004671">
    <property type="protein sequence ID" value="CAI2187509.1"/>
    <property type="molecule type" value="Genomic_DNA"/>
</dbReference>
<gene>
    <name evidence="1" type="ORF">FWILDA_LOCUS13116</name>
</gene>
<keyword evidence="2" id="KW-1185">Reference proteome</keyword>
<evidence type="ECO:0000313" key="2">
    <source>
        <dbReference type="Proteomes" id="UP001153678"/>
    </source>
</evidence>
<dbReference type="OrthoDB" id="2414218at2759"/>
<sequence length="236" mass="28462">MYNKLHKEFNLFKWNNPNYKSDLDIQEYPLIIVERIESRDKNLNNIDSIFLNYNISSFKIIEGNYHCVNNDNKILFRLFEDEVQGNEDDLEDLDKKLPWPVPFPDNEEYQKAEDKRAKKILDAIDNNRFLIRVKFVRNDYYNDGRHNYAFKIIDKYQPIRESKWARIDKKFLVRIIQGEKLSEYIELNANAIVYRLYQIQEPDKDVTELEKILKRLIKLLDITQGNIFNNRDDSSQ</sequence>
<accession>A0A9W4X144</accession>
<protein>
    <submittedName>
        <fullName evidence="1">1376_t:CDS:1</fullName>
    </submittedName>
</protein>
<evidence type="ECO:0000313" key="1">
    <source>
        <dbReference type="EMBL" id="CAI2187509.1"/>
    </source>
</evidence>
<comment type="caution">
    <text evidence="1">The sequence shown here is derived from an EMBL/GenBank/DDBJ whole genome shotgun (WGS) entry which is preliminary data.</text>
</comment>
<name>A0A9W4X144_9GLOM</name>
<dbReference type="AlphaFoldDB" id="A0A9W4X144"/>
<dbReference type="Proteomes" id="UP001153678">
    <property type="component" value="Unassembled WGS sequence"/>
</dbReference>
<proteinExistence type="predicted"/>
<reference evidence="1" key="1">
    <citation type="submission" date="2022-08" db="EMBL/GenBank/DDBJ databases">
        <authorList>
            <person name="Kallberg Y."/>
            <person name="Tangrot J."/>
            <person name="Rosling A."/>
        </authorList>
    </citation>
    <scope>NUCLEOTIDE SEQUENCE</scope>
    <source>
        <strain evidence="1">Wild A</strain>
    </source>
</reference>